<keyword evidence="4" id="KW-1185">Reference proteome</keyword>
<dbReference type="Pfam" id="PF13240">
    <property type="entry name" value="Zn_Ribbon_1"/>
    <property type="match status" value="1"/>
</dbReference>
<gene>
    <name evidence="3" type="ORF">QNJ86_00925</name>
</gene>
<dbReference type="InterPro" id="IPR008984">
    <property type="entry name" value="SMAD_FHA_dom_sf"/>
</dbReference>
<dbReference type="InterPro" id="IPR026870">
    <property type="entry name" value="Zinc_ribbon_dom"/>
</dbReference>
<dbReference type="InterPro" id="IPR000253">
    <property type="entry name" value="FHA_dom"/>
</dbReference>
<proteinExistence type="predicted"/>
<accession>A0ABT7DME8</accession>
<evidence type="ECO:0000259" key="2">
    <source>
        <dbReference type="PROSITE" id="PS50006"/>
    </source>
</evidence>
<dbReference type="PROSITE" id="PS50006">
    <property type="entry name" value="FHA_DOMAIN"/>
    <property type="match status" value="1"/>
</dbReference>
<feature type="domain" description="FHA" evidence="2">
    <location>
        <begin position="76"/>
        <end position="125"/>
    </location>
</feature>
<reference evidence="3 4" key="1">
    <citation type="submission" date="2023-05" db="EMBL/GenBank/DDBJ databases">
        <title>Gordonibacter KGMB12511T sp. nov., isolated from faeces of healthy Korean.</title>
        <authorList>
            <person name="Kim H.S."/>
            <person name="Kim J.-S."/>
            <person name="Suh M.K."/>
            <person name="Eom M.K."/>
            <person name="Do H.E."/>
            <person name="Lee J.-S."/>
        </authorList>
    </citation>
    <scope>NUCLEOTIDE SEQUENCE [LARGE SCALE GENOMIC DNA]</scope>
    <source>
        <strain evidence="3 4">KGMB12511</strain>
    </source>
</reference>
<evidence type="ECO:0000313" key="3">
    <source>
        <dbReference type="EMBL" id="MDJ1649355.1"/>
    </source>
</evidence>
<dbReference type="EMBL" id="JASJEU010000003">
    <property type="protein sequence ID" value="MDJ1649355.1"/>
    <property type="molecule type" value="Genomic_DNA"/>
</dbReference>
<dbReference type="Gene3D" id="2.60.200.20">
    <property type="match status" value="1"/>
</dbReference>
<organism evidence="3 4">
    <name type="scientific">Gordonibacter faecis</name>
    <dbReference type="NCBI Taxonomy" id="3047475"/>
    <lineage>
        <taxon>Bacteria</taxon>
        <taxon>Bacillati</taxon>
        <taxon>Actinomycetota</taxon>
        <taxon>Coriobacteriia</taxon>
        <taxon>Eggerthellales</taxon>
        <taxon>Eggerthellaceae</taxon>
        <taxon>Gordonibacter</taxon>
    </lineage>
</organism>
<evidence type="ECO:0000256" key="1">
    <source>
        <dbReference type="ARBA" id="ARBA00022553"/>
    </source>
</evidence>
<name>A0ABT7DME8_9ACTN</name>
<dbReference type="SUPFAM" id="SSF49879">
    <property type="entry name" value="SMAD/FHA domain"/>
    <property type="match status" value="1"/>
</dbReference>
<dbReference type="SMART" id="SM00240">
    <property type="entry name" value="FHA"/>
    <property type="match status" value="1"/>
</dbReference>
<keyword evidence="1" id="KW-0597">Phosphoprotein</keyword>
<dbReference type="RefSeq" id="WP_283830685.1">
    <property type="nucleotide sequence ID" value="NZ_JASJEU010000003.1"/>
</dbReference>
<dbReference type="Proteomes" id="UP001232750">
    <property type="component" value="Unassembled WGS sequence"/>
</dbReference>
<evidence type="ECO:0000313" key="4">
    <source>
        <dbReference type="Proteomes" id="UP001232750"/>
    </source>
</evidence>
<sequence length="149" mass="16008">MSETCPVCRNELPPEAAACPYCGFKLLGSTQRFAPVTLGDEPLAAKPAPAPSAQAELRVVRGPQTGVSFRLGDEPLSVGRSPQRDVFLNDMTVSREHALIEPVDGGHAVRDLNSFNGTWVNNDSVDAPRTLKNGDVIQIGAFCLVYQTE</sequence>
<dbReference type="InterPro" id="IPR050923">
    <property type="entry name" value="Cell_Proc_Reg/RNA_Proc"/>
</dbReference>
<dbReference type="PANTHER" id="PTHR23308">
    <property type="entry name" value="NUCLEAR INHIBITOR OF PROTEIN PHOSPHATASE-1"/>
    <property type="match status" value="1"/>
</dbReference>
<protein>
    <submittedName>
        <fullName evidence="3">FHA domain-containing protein</fullName>
    </submittedName>
</protein>
<comment type="caution">
    <text evidence="3">The sequence shown here is derived from an EMBL/GenBank/DDBJ whole genome shotgun (WGS) entry which is preliminary data.</text>
</comment>
<dbReference type="Pfam" id="PF00498">
    <property type="entry name" value="FHA"/>
    <property type="match status" value="1"/>
</dbReference>